<dbReference type="Proteomes" id="UP000515145">
    <property type="component" value="Chromosome 5"/>
</dbReference>
<feature type="region of interest" description="Disordered" evidence="1">
    <location>
        <begin position="38"/>
        <end position="134"/>
    </location>
</feature>
<reference evidence="3" key="1">
    <citation type="submission" date="2025-08" db="UniProtKB">
        <authorList>
            <consortium name="RefSeq"/>
        </authorList>
    </citation>
    <scope>IDENTIFICATION</scope>
</reference>
<dbReference type="RefSeq" id="XP_028263174.1">
    <property type="nucleotide sequence ID" value="XM_028407373.1"/>
</dbReference>
<dbReference type="OrthoDB" id="8943218at2759"/>
<feature type="compositionally biased region" description="Polar residues" evidence="1">
    <location>
        <begin position="258"/>
        <end position="271"/>
    </location>
</feature>
<name>A0A6P7IQX6_9TELE</name>
<dbReference type="PANTHER" id="PTHR47282">
    <property type="entry name" value="PGC-1 AND ERR-INDUCED REGULATOR IN MUSCLE PROTEIN 1"/>
    <property type="match status" value="1"/>
</dbReference>
<proteinExistence type="predicted"/>
<evidence type="ECO:0000313" key="3">
    <source>
        <dbReference type="RefSeq" id="XP_028263174.1"/>
    </source>
</evidence>
<feature type="compositionally biased region" description="Polar residues" evidence="1">
    <location>
        <begin position="109"/>
        <end position="118"/>
    </location>
</feature>
<evidence type="ECO:0000256" key="1">
    <source>
        <dbReference type="SAM" id="MobiDB-lite"/>
    </source>
</evidence>
<accession>A0A6P7IQX6</accession>
<evidence type="ECO:0000313" key="2">
    <source>
        <dbReference type="Proteomes" id="UP000515145"/>
    </source>
</evidence>
<dbReference type="InParanoid" id="A0A6P7IQX6"/>
<dbReference type="GO" id="GO:0006355">
    <property type="term" value="P:regulation of DNA-templated transcription"/>
    <property type="evidence" value="ECO:0007669"/>
    <property type="project" value="InterPro"/>
</dbReference>
<sequence length="916" mass="102109">MDDLDHSIHIAEYDWTSFFEESEECWLLQPSLACHDDCSLSDSEASEGSAFSRGPQETQQSSDVKGRDETESRAEDLRDLSVQLNQSGAEEDRLALTDYPRGKIIGTAGETSDTQNSGESEELNDSDSKSTVGLCSGSQTELVNEPHTEAAVDVSSVCLRAEKERWFVTVNDSPARQRLRAASVKKKHRQKKTCEGIRMCSQRQEKSADKDIKLDINKGQCEEGRDTQSMQSCDPSDEDRWAISDSSQVSGEEDELITETSAPTSHDTSTPPHAECVESDELEDSAEFLSIHSNDSESYMSAAESVEEPQHLLQDHLEQLHCSLSLMSDSHVLSLTTQSTQIHSYDSTVSRNEATTSCDHEPSLAFPSASHTATEMPDDDATRNDTHSVALCEPPATPVLQTHKLNLVASDQDDQLSPLPVPDLTITPCLVADSPEIYARAAGHTRPVYAISAFWDEMEKLTINDILHLRMGRSTPPRETHETVTPTADANPSFLVRTSSDSALMDTSDNTDSDYFTQTDESKPDRSSCEFSTSDFEEEYWQFLGISRNTSPDPHDRNQHWTTDSLFLSHEEVSTCSEGRETPVPIEEDLSGRCLDTEESQTSSRRITKSKSMHNVQALSKERLSLQGNDELFLSRCPPLEENTVLKVSGSLGTLIPASFLSSTDSLDYQKSLPEVVESLFTEDKTKTSCVTFYDPEDISVAPVFDYETSVSSLQCIEEKPIPIFSSSHPTVRELTFKKPDFVFLTANCEEMDDFSPFRVASRSFIQADQGGANSWKGLLSIRKIRFHGKGSMWYRRSGDWMFPEESGRLSMSREDPVVTVFSEGRVSSSSPQLFHEFEKQQKILEAFTKEGLFSTLKQSDMCLVCIAFASWVLRSSDPEAADAWKAALLANVSALSAIQYLRQYMKRRNPPGHER</sequence>
<feature type="compositionally biased region" description="Basic and acidic residues" evidence="1">
    <location>
        <begin position="64"/>
        <end position="79"/>
    </location>
</feature>
<keyword evidence="2" id="KW-1185">Reference proteome</keyword>
<feature type="compositionally biased region" description="Polar residues" evidence="1">
    <location>
        <begin position="500"/>
        <end position="519"/>
    </location>
</feature>
<dbReference type="FunCoup" id="A0A6P7IQX6">
    <property type="interactions" value="7"/>
</dbReference>
<dbReference type="AlphaFoldDB" id="A0A6P7IQX6"/>
<feature type="region of interest" description="Disordered" evidence="1">
    <location>
        <begin position="500"/>
        <end position="529"/>
    </location>
</feature>
<feature type="region of interest" description="Disordered" evidence="1">
    <location>
        <begin position="353"/>
        <end position="386"/>
    </location>
</feature>
<dbReference type="CTD" id="799552"/>
<organism evidence="2 3">
    <name type="scientific">Parambassis ranga</name>
    <name type="common">Indian glassy fish</name>
    <dbReference type="NCBI Taxonomy" id="210632"/>
    <lineage>
        <taxon>Eukaryota</taxon>
        <taxon>Metazoa</taxon>
        <taxon>Chordata</taxon>
        <taxon>Craniata</taxon>
        <taxon>Vertebrata</taxon>
        <taxon>Euteleostomi</taxon>
        <taxon>Actinopterygii</taxon>
        <taxon>Neopterygii</taxon>
        <taxon>Teleostei</taxon>
        <taxon>Neoteleostei</taxon>
        <taxon>Acanthomorphata</taxon>
        <taxon>Ovalentaria</taxon>
        <taxon>Ambassidae</taxon>
        <taxon>Parambassis</taxon>
    </lineage>
</organism>
<dbReference type="InterPro" id="IPR043442">
    <property type="entry name" value="Perm1"/>
</dbReference>
<dbReference type="PANTHER" id="PTHR47282:SF1">
    <property type="entry name" value="PGC-1 AND ERR-INDUCED REGULATOR IN MUSCLE PROTEIN 1"/>
    <property type="match status" value="1"/>
</dbReference>
<feature type="compositionally biased region" description="Basic and acidic residues" evidence="1">
    <location>
        <begin position="205"/>
        <end position="226"/>
    </location>
</feature>
<protein>
    <submittedName>
        <fullName evidence="3">Uncharacterized protein perm1b</fullName>
    </submittedName>
</protein>
<dbReference type="GO" id="GO:0014850">
    <property type="term" value="P:response to muscle activity"/>
    <property type="evidence" value="ECO:0007669"/>
    <property type="project" value="TreeGrafter"/>
</dbReference>
<feature type="region of interest" description="Disordered" evidence="1">
    <location>
        <begin position="205"/>
        <end position="275"/>
    </location>
</feature>
<dbReference type="GeneID" id="114436851"/>
<gene>
    <name evidence="3" type="primary">perm1b</name>
</gene>
<dbReference type="GO" id="GO:0005737">
    <property type="term" value="C:cytoplasm"/>
    <property type="evidence" value="ECO:0007669"/>
    <property type="project" value="TreeGrafter"/>
</dbReference>
<dbReference type="GO" id="GO:0005634">
    <property type="term" value="C:nucleus"/>
    <property type="evidence" value="ECO:0007669"/>
    <property type="project" value="TreeGrafter"/>
</dbReference>